<proteinExistence type="predicted"/>
<accession>N6XTM4</accession>
<reference evidence="1 2" key="1">
    <citation type="submission" date="2012-09" db="EMBL/GenBank/DDBJ databases">
        <title>Draft Genome Sequences of 6 Strains from Genus Thauera.</title>
        <authorList>
            <person name="Liu B."/>
            <person name="Shapleigh J.P."/>
            <person name="Frostegard A.H."/>
        </authorList>
    </citation>
    <scope>NUCLEOTIDE SEQUENCE [LARGE SCALE GENOMIC DNA]</scope>
    <source>
        <strain evidence="1 2">S2</strain>
    </source>
</reference>
<comment type="caution">
    <text evidence="1">The sequence shown here is derived from an EMBL/GenBank/DDBJ whole genome shotgun (WGS) entry which is preliminary data.</text>
</comment>
<organism evidence="1 2">
    <name type="scientific">Thauera aminoaromatica S2</name>
    <dbReference type="NCBI Taxonomy" id="1234381"/>
    <lineage>
        <taxon>Bacteria</taxon>
        <taxon>Pseudomonadati</taxon>
        <taxon>Pseudomonadota</taxon>
        <taxon>Betaproteobacteria</taxon>
        <taxon>Rhodocyclales</taxon>
        <taxon>Zoogloeaceae</taxon>
        <taxon>Thauera</taxon>
    </lineage>
</organism>
<feature type="non-terminal residue" evidence="1">
    <location>
        <position position="42"/>
    </location>
</feature>
<gene>
    <name evidence="1" type="ORF">C665_11321</name>
</gene>
<evidence type="ECO:0000313" key="2">
    <source>
        <dbReference type="Proteomes" id="UP000013042"/>
    </source>
</evidence>
<sequence length="42" mass="4463">MSRRVRPSPLLRAIERATTAMTRRALRAGADAAGKAAARGVE</sequence>
<dbReference type="Proteomes" id="UP000013042">
    <property type="component" value="Unassembled WGS sequence"/>
</dbReference>
<protein>
    <submittedName>
        <fullName evidence="1">Esterase, PHB depolymerase family protein</fullName>
    </submittedName>
</protein>
<dbReference type="AlphaFoldDB" id="N6XTM4"/>
<evidence type="ECO:0000313" key="1">
    <source>
        <dbReference type="EMBL" id="ENO85096.1"/>
    </source>
</evidence>
<name>N6XTM4_THASP</name>
<dbReference type="EMBL" id="AMXD01000064">
    <property type="protein sequence ID" value="ENO85096.1"/>
    <property type="molecule type" value="Genomic_DNA"/>
</dbReference>